<evidence type="ECO:0000256" key="1">
    <source>
        <dbReference type="ARBA" id="ARBA00005824"/>
    </source>
</evidence>
<gene>
    <name evidence="6" type="primary">RPS12</name>
    <name evidence="6" type="ORF">SPIL2461_LOCUS10529</name>
</gene>
<dbReference type="AlphaFoldDB" id="A0A812RCF6"/>
<dbReference type="InterPro" id="IPR004038">
    <property type="entry name" value="Ribosomal_eL8/eL30/eS12/Gad45"/>
</dbReference>
<dbReference type="InterPro" id="IPR029064">
    <property type="entry name" value="Ribosomal_eL30-like_sf"/>
</dbReference>
<evidence type="ECO:0000256" key="4">
    <source>
        <dbReference type="RuleBase" id="RU000670"/>
    </source>
</evidence>
<evidence type="ECO:0000313" key="6">
    <source>
        <dbReference type="EMBL" id="CAE7430268.1"/>
    </source>
</evidence>
<dbReference type="OrthoDB" id="10249311at2759"/>
<dbReference type="Proteomes" id="UP000649617">
    <property type="component" value="Unassembled WGS sequence"/>
</dbReference>
<dbReference type="InterPro" id="IPR000530">
    <property type="entry name" value="Ribosomal_eS12"/>
</dbReference>
<dbReference type="Gene3D" id="3.30.1330.30">
    <property type="match status" value="1"/>
</dbReference>
<accession>A0A812RCF6</accession>
<protein>
    <recommendedName>
        <fullName evidence="4">40S ribosomal protein S12</fullName>
    </recommendedName>
</protein>
<dbReference type="Pfam" id="PF01248">
    <property type="entry name" value="Ribosomal_L7Ae"/>
    <property type="match status" value="1"/>
</dbReference>
<proteinExistence type="inferred from homology"/>
<dbReference type="PRINTS" id="PR00972">
    <property type="entry name" value="RIBSOMALS12E"/>
</dbReference>
<dbReference type="SUPFAM" id="SSF55315">
    <property type="entry name" value="L30e-like"/>
    <property type="match status" value="1"/>
</dbReference>
<reference evidence="6" key="1">
    <citation type="submission" date="2021-02" db="EMBL/GenBank/DDBJ databases">
        <authorList>
            <person name="Dougan E. K."/>
            <person name="Rhodes N."/>
            <person name="Thang M."/>
            <person name="Chan C."/>
        </authorList>
    </citation>
    <scope>NUCLEOTIDE SEQUENCE</scope>
</reference>
<keyword evidence="2 4" id="KW-0689">Ribosomal protein</keyword>
<dbReference type="PANTHER" id="PTHR11843">
    <property type="entry name" value="40S RIBOSOMAL PROTEIN S12"/>
    <property type="match status" value="1"/>
</dbReference>
<evidence type="ECO:0000259" key="5">
    <source>
        <dbReference type="Pfam" id="PF01248"/>
    </source>
</evidence>
<sequence>MAELDDEDRFMGEVVVPEAEPEEEVTDLNGAVRGVLKKSLMVDGVIRGLHEVAKHVEACKAQVVFMAESCNEATYKKLIQGLCVEKNVPVIDVPDNKSLGEWAGLCKIDKDGMPRKVVGASCVAVVDFGEEGEAYNYMMKHLGK</sequence>
<dbReference type="GO" id="GO:0003735">
    <property type="term" value="F:structural constituent of ribosome"/>
    <property type="evidence" value="ECO:0007669"/>
    <property type="project" value="InterPro"/>
</dbReference>
<name>A0A812RCF6_SYMPI</name>
<comment type="similarity">
    <text evidence="1 4">Belongs to the eukaryotic ribosomal protein eS12 family.</text>
</comment>
<dbReference type="EMBL" id="CAJNIZ010019724">
    <property type="protein sequence ID" value="CAE7430268.1"/>
    <property type="molecule type" value="Genomic_DNA"/>
</dbReference>
<evidence type="ECO:0000256" key="3">
    <source>
        <dbReference type="ARBA" id="ARBA00023274"/>
    </source>
</evidence>
<dbReference type="GO" id="GO:1990904">
    <property type="term" value="C:ribonucleoprotein complex"/>
    <property type="evidence" value="ECO:0007669"/>
    <property type="project" value="UniProtKB-KW"/>
</dbReference>
<feature type="domain" description="Ribosomal protein eL8/eL30/eS12/Gadd45" evidence="5">
    <location>
        <begin position="31"/>
        <end position="124"/>
    </location>
</feature>
<keyword evidence="7" id="KW-1185">Reference proteome</keyword>
<keyword evidence="3 4" id="KW-0687">Ribonucleoprotein</keyword>
<comment type="caution">
    <text evidence="6">The sequence shown here is derived from an EMBL/GenBank/DDBJ whole genome shotgun (WGS) entry which is preliminary data.</text>
</comment>
<evidence type="ECO:0000256" key="2">
    <source>
        <dbReference type="ARBA" id="ARBA00022980"/>
    </source>
</evidence>
<dbReference type="GO" id="GO:0005840">
    <property type="term" value="C:ribosome"/>
    <property type="evidence" value="ECO:0007669"/>
    <property type="project" value="UniProtKB-KW"/>
</dbReference>
<evidence type="ECO:0000313" key="7">
    <source>
        <dbReference type="Proteomes" id="UP000649617"/>
    </source>
</evidence>
<dbReference type="GO" id="GO:0006412">
    <property type="term" value="P:translation"/>
    <property type="evidence" value="ECO:0007669"/>
    <property type="project" value="InterPro"/>
</dbReference>
<organism evidence="6 7">
    <name type="scientific">Symbiodinium pilosum</name>
    <name type="common">Dinoflagellate</name>
    <dbReference type="NCBI Taxonomy" id="2952"/>
    <lineage>
        <taxon>Eukaryota</taxon>
        <taxon>Sar</taxon>
        <taxon>Alveolata</taxon>
        <taxon>Dinophyceae</taxon>
        <taxon>Suessiales</taxon>
        <taxon>Symbiodiniaceae</taxon>
        <taxon>Symbiodinium</taxon>
    </lineage>
</organism>